<dbReference type="InterPro" id="IPR002314">
    <property type="entry name" value="aa-tRNA-synt_IIb"/>
</dbReference>
<dbReference type="EC" id="6.1.1.11" evidence="1"/>
<dbReference type="InterPro" id="IPR045864">
    <property type="entry name" value="aa-tRNA-synth_II/BPL/LPL"/>
</dbReference>
<dbReference type="UniPathway" id="UPA00906">
    <property type="reaction ID" value="UER00895"/>
</dbReference>
<dbReference type="PRINTS" id="PR00981">
    <property type="entry name" value="TRNASYNTHSER"/>
</dbReference>
<reference evidence="11" key="1">
    <citation type="journal article" date="2018" name="Nat. Microbiol.">
        <title>Leveraging single-cell genomics to expand the fungal tree of life.</title>
        <authorList>
            <person name="Ahrendt S.R."/>
            <person name="Quandt C.A."/>
            <person name="Ciobanu D."/>
            <person name="Clum A."/>
            <person name="Salamov A."/>
            <person name="Andreopoulos B."/>
            <person name="Cheng J.F."/>
            <person name="Woyke T."/>
            <person name="Pelin A."/>
            <person name="Henrissat B."/>
            <person name="Reynolds N.K."/>
            <person name="Benny G.L."/>
            <person name="Smith M.E."/>
            <person name="James T.Y."/>
            <person name="Grigoriev I.V."/>
        </authorList>
    </citation>
    <scope>NUCLEOTIDE SEQUENCE [LARGE SCALE GENOMIC DNA]</scope>
    <source>
        <strain evidence="11">Benny S71-1</strain>
    </source>
</reference>
<feature type="domain" description="Aminoacyl-transfer RNA synthetases class-II family profile" evidence="9">
    <location>
        <begin position="157"/>
        <end position="435"/>
    </location>
</feature>
<dbReference type="Proteomes" id="UP000278143">
    <property type="component" value="Unassembled WGS sequence"/>
</dbReference>
<feature type="binding site" evidence="7">
    <location>
        <position position="259"/>
    </location>
    <ligand>
        <name>L-serine</name>
        <dbReference type="ChEBI" id="CHEBI:33384"/>
    </ligand>
</feature>
<dbReference type="InterPro" id="IPR010978">
    <property type="entry name" value="tRNA-bd_arm"/>
</dbReference>
<dbReference type="PANTHER" id="PTHR11778">
    <property type="entry name" value="SERYL-TRNA SYNTHETASE"/>
    <property type="match status" value="1"/>
</dbReference>
<evidence type="ECO:0000256" key="1">
    <source>
        <dbReference type="ARBA" id="ARBA00012840"/>
    </source>
</evidence>
<dbReference type="Pfam" id="PF00587">
    <property type="entry name" value="tRNA-synt_2b"/>
    <property type="match status" value="1"/>
</dbReference>
<dbReference type="InterPro" id="IPR042103">
    <property type="entry name" value="SerRS_1_N_sf"/>
</dbReference>
<accession>A0A4P9Z5K8</accession>
<keyword evidence="3" id="KW-0547">Nucleotide-binding</keyword>
<evidence type="ECO:0000256" key="2">
    <source>
        <dbReference type="ARBA" id="ARBA00022598"/>
    </source>
</evidence>
<evidence type="ECO:0000259" key="9">
    <source>
        <dbReference type="PROSITE" id="PS50862"/>
    </source>
</evidence>
<dbReference type="Gene3D" id="1.10.287.40">
    <property type="entry name" value="Serine-tRNA synthetase, tRNA binding domain"/>
    <property type="match status" value="1"/>
</dbReference>
<evidence type="ECO:0000256" key="4">
    <source>
        <dbReference type="ARBA" id="ARBA00022840"/>
    </source>
</evidence>
<dbReference type="InterPro" id="IPR002317">
    <property type="entry name" value="Ser-tRNA-ligase_type_1"/>
</dbReference>
<dbReference type="InterPro" id="IPR015866">
    <property type="entry name" value="Ser-tRNA-synth_1_N"/>
</dbReference>
<evidence type="ECO:0000256" key="7">
    <source>
        <dbReference type="PIRSR" id="PIRSR001529-1"/>
    </source>
</evidence>
<dbReference type="OrthoDB" id="10264585at2759"/>
<sequence>MRLDLRAMREHIDRIARNAEQRNAARVDVAAFTEAYDRRLSLDKTLNALRAKRNEVSRTMRKLMAPSATQTTEQQAAVHDLEAQGRHIKDEMVRLEEEARQADAAVMSMAMRIPNDTHPDVPVGPEANARLVKTVRHGDRRRHECEAVASFTGPWQDHMALGQRWDLFDFETAARVSGTSFYYLRREAALLELALIQWAVARCVARGFVPTMTPDVVRVAVADACGFRPRDGEASQSYGVAPMGGERAHASGALCLSGTAEIPLAGLFANSVHDKPQRVVAFGRCFRAEAGGRGRENRGLYRVHQFSKVEMFGVCGPETSDAMLEEFRQLQEELLDELGLDYRVLDMPTEELGASAYRKYDIEAWMPGRNDWGEVTSTSNCTDYQARRLDIRWRSQGSGKPIFAHTLNGTACAIPRIMIALLETYQMADGRIHLPAVLQPWMHGQTTIGQSS</sequence>
<keyword evidence="4 8" id="KW-0067">ATP-binding</keyword>
<dbReference type="SUPFAM" id="SSF46589">
    <property type="entry name" value="tRNA-binding arm"/>
    <property type="match status" value="1"/>
</dbReference>
<feature type="binding site" evidence="8">
    <location>
        <begin position="374"/>
        <end position="377"/>
    </location>
    <ligand>
        <name>ATP</name>
        <dbReference type="ChEBI" id="CHEBI:30616"/>
    </ligand>
</feature>
<feature type="binding site" evidence="7">
    <location>
        <position position="287"/>
    </location>
    <ligand>
        <name>L-serine</name>
        <dbReference type="ChEBI" id="CHEBI:33384"/>
    </ligand>
</feature>
<feature type="binding site" evidence="7">
    <location>
        <position position="310"/>
    </location>
    <ligand>
        <name>L-serine</name>
        <dbReference type="ChEBI" id="CHEBI:33384"/>
    </ligand>
</feature>
<evidence type="ECO:0000313" key="10">
    <source>
        <dbReference type="EMBL" id="RKP27805.1"/>
    </source>
</evidence>
<dbReference type="PROSITE" id="PS50862">
    <property type="entry name" value="AA_TRNA_LIGASE_II"/>
    <property type="match status" value="1"/>
</dbReference>
<dbReference type="GO" id="GO:0005524">
    <property type="term" value="F:ATP binding"/>
    <property type="evidence" value="ECO:0007669"/>
    <property type="project" value="UniProtKB-KW"/>
</dbReference>
<evidence type="ECO:0000313" key="11">
    <source>
        <dbReference type="Proteomes" id="UP000278143"/>
    </source>
</evidence>
<feature type="site" description="Important for serine binding" evidence="7">
    <location>
        <position position="410"/>
    </location>
</feature>
<keyword evidence="5" id="KW-0030">Aminoacyl-tRNA synthetase</keyword>
<dbReference type="Pfam" id="PF02403">
    <property type="entry name" value="Seryl_tRNA_N"/>
    <property type="match status" value="1"/>
</dbReference>
<dbReference type="PIRSF" id="PIRSF001529">
    <property type="entry name" value="Ser-tRNA-synth_IIa"/>
    <property type="match status" value="1"/>
</dbReference>
<keyword evidence="2" id="KW-0436">Ligase</keyword>
<feature type="binding site" evidence="8">
    <location>
        <begin position="287"/>
        <end position="289"/>
    </location>
    <ligand>
        <name>ATP</name>
        <dbReference type="ChEBI" id="CHEBI:30616"/>
    </ligand>
</feature>
<feature type="binding site" evidence="8">
    <location>
        <begin position="303"/>
        <end position="306"/>
    </location>
    <ligand>
        <name>ATP</name>
        <dbReference type="ChEBI" id="CHEBI:30616"/>
    </ligand>
</feature>
<dbReference type="InterPro" id="IPR006195">
    <property type="entry name" value="aa-tRNA-synth_II"/>
</dbReference>
<proteinExistence type="predicted"/>
<feature type="binding site" evidence="7">
    <location>
        <position position="408"/>
    </location>
    <ligand>
        <name>L-serine</name>
        <dbReference type="ChEBI" id="CHEBI:33384"/>
    </ligand>
</feature>
<dbReference type="Gene3D" id="3.30.930.10">
    <property type="entry name" value="Bira Bifunctional Protein, Domain 2"/>
    <property type="match status" value="1"/>
</dbReference>
<dbReference type="NCBIfam" id="TIGR00414">
    <property type="entry name" value="serS"/>
    <property type="match status" value="1"/>
</dbReference>
<evidence type="ECO:0000256" key="6">
    <source>
        <dbReference type="ARBA" id="ARBA00031113"/>
    </source>
</evidence>
<dbReference type="EMBL" id="KZ989149">
    <property type="protein sequence ID" value="RKP27805.1"/>
    <property type="molecule type" value="Genomic_DNA"/>
</dbReference>
<evidence type="ECO:0000256" key="8">
    <source>
        <dbReference type="PIRSR" id="PIRSR001529-2"/>
    </source>
</evidence>
<dbReference type="GO" id="GO:0004828">
    <property type="term" value="F:serine-tRNA ligase activity"/>
    <property type="evidence" value="ECO:0007669"/>
    <property type="project" value="UniProtKB-EC"/>
</dbReference>
<dbReference type="GO" id="GO:0006434">
    <property type="term" value="P:seryl-tRNA aminoacylation"/>
    <property type="evidence" value="ECO:0007669"/>
    <property type="project" value="InterPro"/>
</dbReference>
<organism evidence="10 11">
    <name type="scientific">Syncephalis pseudoplumigaleata</name>
    <dbReference type="NCBI Taxonomy" id="1712513"/>
    <lineage>
        <taxon>Eukaryota</taxon>
        <taxon>Fungi</taxon>
        <taxon>Fungi incertae sedis</taxon>
        <taxon>Zoopagomycota</taxon>
        <taxon>Zoopagomycotina</taxon>
        <taxon>Zoopagomycetes</taxon>
        <taxon>Zoopagales</taxon>
        <taxon>Piptocephalidaceae</taxon>
        <taxon>Syncephalis</taxon>
    </lineage>
</organism>
<gene>
    <name evidence="10" type="ORF">SYNPS1DRAFT_12121</name>
</gene>
<dbReference type="SUPFAM" id="SSF55681">
    <property type="entry name" value="Class II aaRS and biotin synthetases"/>
    <property type="match status" value="1"/>
</dbReference>
<protein>
    <recommendedName>
        <fullName evidence="1">serine--tRNA ligase</fullName>
        <ecNumber evidence="1">6.1.1.11</ecNumber>
    </recommendedName>
    <alternativeName>
        <fullName evidence="6">Seryl-tRNA synthetase</fullName>
    </alternativeName>
</protein>
<keyword evidence="11" id="KW-1185">Reference proteome</keyword>
<dbReference type="AlphaFoldDB" id="A0A4P9Z5K8"/>
<name>A0A4P9Z5K8_9FUNG</name>
<evidence type="ECO:0000256" key="3">
    <source>
        <dbReference type="ARBA" id="ARBA00022741"/>
    </source>
</evidence>
<evidence type="ECO:0000256" key="5">
    <source>
        <dbReference type="ARBA" id="ARBA00023146"/>
    </source>
</evidence>